<dbReference type="GO" id="GO:0015648">
    <property type="term" value="F:lipid-linked peptidoglycan transporter activity"/>
    <property type="evidence" value="ECO:0007669"/>
    <property type="project" value="TreeGrafter"/>
</dbReference>
<evidence type="ECO:0000256" key="4">
    <source>
        <dbReference type="ARBA" id="ARBA00022989"/>
    </source>
</evidence>
<proteinExistence type="predicted"/>
<keyword evidence="4 6" id="KW-1133">Transmembrane helix</keyword>
<dbReference type="EMBL" id="DSKY01000020">
    <property type="protein sequence ID" value="HDY59488.1"/>
    <property type="molecule type" value="Genomic_DNA"/>
</dbReference>
<evidence type="ECO:0000256" key="2">
    <source>
        <dbReference type="ARBA" id="ARBA00022692"/>
    </source>
</evidence>
<gene>
    <name evidence="7" type="ORF">ENP86_08055</name>
</gene>
<keyword evidence="2 6" id="KW-0812">Transmembrane</keyword>
<protein>
    <recommendedName>
        <fullName evidence="8">Rod shape-determining protein RodA</fullName>
    </recommendedName>
</protein>
<dbReference type="GO" id="GO:0008360">
    <property type="term" value="P:regulation of cell shape"/>
    <property type="evidence" value="ECO:0007669"/>
    <property type="project" value="UniProtKB-KW"/>
</dbReference>
<feature type="transmembrane region" description="Helical" evidence="6">
    <location>
        <begin position="15"/>
        <end position="33"/>
    </location>
</feature>
<evidence type="ECO:0000313" key="7">
    <source>
        <dbReference type="EMBL" id="HDY59488.1"/>
    </source>
</evidence>
<dbReference type="GO" id="GO:0051301">
    <property type="term" value="P:cell division"/>
    <property type="evidence" value="ECO:0007669"/>
    <property type="project" value="InterPro"/>
</dbReference>
<dbReference type="Pfam" id="PF01098">
    <property type="entry name" value="FTSW_RODA_SPOVE"/>
    <property type="match status" value="1"/>
</dbReference>
<dbReference type="GO" id="GO:0032153">
    <property type="term" value="C:cell division site"/>
    <property type="evidence" value="ECO:0007669"/>
    <property type="project" value="TreeGrafter"/>
</dbReference>
<evidence type="ECO:0000256" key="5">
    <source>
        <dbReference type="ARBA" id="ARBA00023136"/>
    </source>
</evidence>
<keyword evidence="3" id="KW-0133">Cell shape</keyword>
<dbReference type="AlphaFoldDB" id="A0A7V0Z6G5"/>
<evidence type="ECO:0008006" key="8">
    <source>
        <dbReference type="Google" id="ProtNLM"/>
    </source>
</evidence>
<comment type="caution">
    <text evidence="7">The sequence shown here is derived from an EMBL/GenBank/DDBJ whole genome shotgun (WGS) entry which is preliminary data.</text>
</comment>
<dbReference type="GO" id="GO:0005886">
    <property type="term" value="C:plasma membrane"/>
    <property type="evidence" value="ECO:0007669"/>
    <property type="project" value="TreeGrafter"/>
</dbReference>
<comment type="subcellular location">
    <subcellularLocation>
        <location evidence="1">Membrane</location>
        <topology evidence="1">Multi-pass membrane protein</topology>
    </subcellularLocation>
</comment>
<name>A0A7V0Z6G5_UNCW3</name>
<organism evidence="7">
    <name type="scientific">candidate division WOR-3 bacterium</name>
    <dbReference type="NCBI Taxonomy" id="2052148"/>
    <lineage>
        <taxon>Bacteria</taxon>
        <taxon>Bacteria division WOR-3</taxon>
    </lineage>
</organism>
<dbReference type="PANTHER" id="PTHR30474:SF1">
    <property type="entry name" value="PEPTIDOGLYCAN GLYCOSYLTRANSFERASE MRDB"/>
    <property type="match status" value="1"/>
</dbReference>
<evidence type="ECO:0000256" key="3">
    <source>
        <dbReference type="ARBA" id="ARBA00022960"/>
    </source>
</evidence>
<sequence>MTMGIMPVTGIPLPFFSYGGSALLTNLAAVGLLENIYARRQQIIF</sequence>
<evidence type="ECO:0000256" key="6">
    <source>
        <dbReference type="SAM" id="Phobius"/>
    </source>
</evidence>
<accession>A0A7V0Z6G5</accession>
<dbReference type="InterPro" id="IPR001182">
    <property type="entry name" value="FtsW/RodA"/>
</dbReference>
<evidence type="ECO:0000256" key="1">
    <source>
        <dbReference type="ARBA" id="ARBA00004141"/>
    </source>
</evidence>
<keyword evidence="5 6" id="KW-0472">Membrane</keyword>
<dbReference type="PANTHER" id="PTHR30474">
    <property type="entry name" value="CELL CYCLE PROTEIN"/>
    <property type="match status" value="1"/>
</dbReference>
<reference evidence="7" key="1">
    <citation type="journal article" date="2020" name="mSystems">
        <title>Genome- and Community-Level Interaction Insights into Carbon Utilization and Element Cycling Functions of Hydrothermarchaeota in Hydrothermal Sediment.</title>
        <authorList>
            <person name="Zhou Z."/>
            <person name="Liu Y."/>
            <person name="Xu W."/>
            <person name="Pan J."/>
            <person name="Luo Z.H."/>
            <person name="Li M."/>
        </authorList>
    </citation>
    <scope>NUCLEOTIDE SEQUENCE [LARGE SCALE GENOMIC DNA]</scope>
    <source>
        <strain evidence="7">SpSt-258</strain>
    </source>
</reference>